<dbReference type="InterPro" id="IPR002921">
    <property type="entry name" value="Fungal_lipase-type"/>
</dbReference>
<reference evidence="3 4" key="1">
    <citation type="journal article" date="2011" name="Science">
        <title>The Selaginella genome identifies genetic changes associated with the evolution of vascular plants.</title>
        <authorList>
            <person name="Banks J.A."/>
            <person name="Nishiyama T."/>
            <person name="Hasebe M."/>
            <person name="Bowman J.L."/>
            <person name="Gribskov M."/>
            <person name="dePamphilis C."/>
            <person name="Albert V.A."/>
            <person name="Aono N."/>
            <person name="Aoyama T."/>
            <person name="Ambrose B.A."/>
            <person name="Ashton N.W."/>
            <person name="Axtell M.J."/>
            <person name="Barker E."/>
            <person name="Barker M.S."/>
            <person name="Bennetzen J.L."/>
            <person name="Bonawitz N.D."/>
            <person name="Chapple C."/>
            <person name="Cheng C."/>
            <person name="Correa L.G."/>
            <person name="Dacre M."/>
            <person name="DeBarry J."/>
            <person name="Dreyer I."/>
            <person name="Elias M."/>
            <person name="Engstrom E.M."/>
            <person name="Estelle M."/>
            <person name="Feng L."/>
            <person name="Finet C."/>
            <person name="Floyd S.K."/>
            <person name="Frommer W.B."/>
            <person name="Fujita T."/>
            <person name="Gramzow L."/>
            <person name="Gutensohn M."/>
            <person name="Harholt J."/>
            <person name="Hattori M."/>
            <person name="Heyl A."/>
            <person name="Hirai T."/>
            <person name="Hiwatashi Y."/>
            <person name="Ishikawa M."/>
            <person name="Iwata M."/>
            <person name="Karol K.G."/>
            <person name="Koehler B."/>
            <person name="Kolukisaoglu U."/>
            <person name="Kubo M."/>
            <person name="Kurata T."/>
            <person name="Lalonde S."/>
            <person name="Li K."/>
            <person name="Li Y."/>
            <person name="Litt A."/>
            <person name="Lyons E."/>
            <person name="Manning G."/>
            <person name="Maruyama T."/>
            <person name="Michael T.P."/>
            <person name="Mikami K."/>
            <person name="Miyazaki S."/>
            <person name="Morinaga S."/>
            <person name="Murata T."/>
            <person name="Mueller-Roeber B."/>
            <person name="Nelson D.R."/>
            <person name="Obara M."/>
            <person name="Oguri Y."/>
            <person name="Olmstead R.G."/>
            <person name="Onodera N."/>
            <person name="Petersen B.L."/>
            <person name="Pils B."/>
            <person name="Prigge M."/>
            <person name="Rensing S.A."/>
            <person name="Riano-Pachon D.M."/>
            <person name="Roberts A.W."/>
            <person name="Sato Y."/>
            <person name="Scheller H.V."/>
            <person name="Schulz B."/>
            <person name="Schulz C."/>
            <person name="Shakirov E.V."/>
            <person name="Shibagaki N."/>
            <person name="Shinohara N."/>
            <person name="Shippen D.E."/>
            <person name="Soerensen I."/>
            <person name="Sotooka R."/>
            <person name="Sugimoto N."/>
            <person name="Sugita M."/>
            <person name="Sumikawa N."/>
            <person name="Tanurdzic M."/>
            <person name="Theissen G."/>
            <person name="Ulvskov P."/>
            <person name="Wakazuki S."/>
            <person name="Weng J.K."/>
            <person name="Willats W.W."/>
            <person name="Wipf D."/>
            <person name="Wolf P.G."/>
            <person name="Yang L."/>
            <person name="Zimmer A.D."/>
            <person name="Zhu Q."/>
            <person name="Mitros T."/>
            <person name="Hellsten U."/>
            <person name="Loque D."/>
            <person name="Otillar R."/>
            <person name="Salamov A."/>
            <person name="Schmutz J."/>
            <person name="Shapiro H."/>
            <person name="Lindquist E."/>
            <person name="Lucas S."/>
            <person name="Rokhsar D."/>
            <person name="Grigoriev I.V."/>
        </authorList>
    </citation>
    <scope>NUCLEOTIDE SEQUENCE [LARGE SCALE GENOMIC DNA]</scope>
</reference>
<sequence length="586" mass="66746">MTPKSLNSIGQELLIRDSIIVRPDAVKDKLLSLIPLVSCEDARFDYALRFQLTGNSSWRRTISLKANPTERVSELTIPRHTNYHLKAIWPTFISSWCFHSSKILEQRCGRKKVQRSGRGSGPSLPDGGAKMRICPGKQVYQHREGRVATQEFKRNNRGGSESSERSATTARMLRSAWKASRQTLVDPSEDSESYLTFNGHMEPRTSLLQAPSSQRLCLSCPDSKAVADVCAMASKVAYEPEVHRICRESELEEFQKKRSTQAFIFADRETDAEAIVLAFRGTEAFNAYDWCTDLDFSWYELPQLGRVHLGFLEALGLGDRNRMQSFQRLKQNIYENSRTPLPQTPTSGLPDFVLSDERKLLAYDHISAELVTILRNHRNAKLYITGHSLGGALATLFTAMLFYNREENRVFYNTEDDVARRLAALYTFGQPHVGDKSFASFMDTSLNKPTMRYFRVVYNNDMVARVPFDNSLFGFKHFGNCCYFTYNYTLQILPDEPFPNFLSPVYMVLSRLYALFELVQSFFMSYRYGGEFSETRLSTVARIAGLLVPGIAGHSLVNYINCVRLGPDHLDPACLQNTEWDKSQYA</sequence>
<proteinExistence type="predicted"/>
<evidence type="ECO:0000313" key="4">
    <source>
        <dbReference type="Proteomes" id="UP000001514"/>
    </source>
</evidence>
<dbReference type="GO" id="GO:0004806">
    <property type="term" value="F:triacylglycerol lipase activity"/>
    <property type="evidence" value="ECO:0007669"/>
    <property type="project" value="InterPro"/>
</dbReference>
<gene>
    <name evidence="3" type="ORF">SELMODRAFT_407856</name>
</gene>
<dbReference type="InterPro" id="IPR044819">
    <property type="entry name" value="OBL-like"/>
</dbReference>
<evidence type="ECO:0000256" key="1">
    <source>
        <dbReference type="SAM" id="MobiDB-lite"/>
    </source>
</evidence>
<dbReference type="OMA" id="SDYKENW"/>
<dbReference type="eggNOG" id="KOG4569">
    <property type="taxonomic scope" value="Eukaryota"/>
</dbReference>
<dbReference type="InterPro" id="IPR029058">
    <property type="entry name" value="AB_hydrolase_fold"/>
</dbReference>
<organism evidence="4">
    <name type="scientific">Selaginella moellendorffii</name>
    <name type="common">Spikemoss</name>
    <dbReference type="NCBI Taxonomy" id="88036"/>
    <lineage>
        <taxon>Eukaryota</taxon>
        <taxon>Viridiplantae</taxon>
        <taxon>Streptophyta</taxon>
        <taxon>Embryophyta</taxon>
        <taxon>Tracheophyta</taxon>
        <taxon>Lycopodiopsida</taxon>
        <taxon>Selaginellales</taxon>
        <taxon>Selaginellaceae</taxon>
        <taxon>Selaginella</taxon>
    </lineage>
</organism>
<dbReference type="InParanoid" id="D8R4Z5"/>
<evidence type="ECO:0000313" key="3">
    <source>
        <dbReference type="EMBL" id="EFJ32400.1"/>
    </source>
</evidence>
<keyword evidence="4" id="KW-1185">Reference proteome</keyword>
<dbReference type="Pfam" id="PF01764">
    <property type="entry name" value="Lipase_3"/>
    <property type="match status" value="1"/>
</dbReference>
<feature type="region of interest" description="Disordered" evidence="1">
    <location>
        <begin position="149"/>
        <end position="171"/>
    </location>
</feature>
<dbReference type="HOGENOM" id="CLU_465722_0_0_1"/>
<dbReference type="EMBL" id="GL377572">
    <property type="protein sequence ID" value="EFJ32400.1"/>
    <property type="molecule type" value="Genomic_DNA"/>
</dbReference>
<protein>
    <recommendedName>
        <fullName evidence="2">Fungal lipase-type domain-containing protein</fullName>
    </recommendedName>
</protein>
<dbReference type="Proteomes" id="UP000001514">
    <property type="component" value="Unassembled WGS sequence"/>
</dbReference>
<accession>D8R4Z5</accession>
<name>D8R4Z5_SELML</name>
<dbReference type="PANTHER" id="PTHR46086">
    <property type="entry name" value="ALPHA/BETA-HYDROLASES SUPERFAMILY PROTEIN"/>
    <property type="match status" value="1"/>
</dbReference>
<dbReference type="Gene3D" id="3.40.50.1820">
    <property type="entry name" value="alpha/beta hydrolase"/>
    <property type="match status" value="1"/>
</dbReference>
<feature type="compositionally biased region" description="Polar residues" evidence="1">
    <location>
        <begin position="157"/>
        <end position="169"/>
    </location>
</feature>
<dbReference type="PANTHER" id="PTHR46086:SF3">
    <property type="entry name" value="TRIACYLGLYCEROL LIPASE OBL1"/>
    <property type="match status" value="1"/>
</dbReference>
<dbReference type="SUPFAM" id="SSF53474">
    <property type="entry name" value="alpha/beta-Hydrolases"/>
    <property type="match status" value="1"/>
</dbReference>
<dbReference type="AlphaFoldDB" id="D8R4Z5"/>
<dbReference type="GO" id="GO:0006629">
    <property type="term" value="P:lipid metabolic process"/>
    <property type="evidence" value="ECO:0007669"/>
    <property type="project" value="InterPro"/>
</dbReference>
<feature type="region of interest" description="Disordered" evidence="1">
    <location>
        <begin position="109"/>
        <end position="132"/>
    </location>
</feature>
<evidence type="ECO:0000259" key="2">
    <source>
        <dbReference type="Pfam" id="PF01764"/>
    </source>
</evidence>
<dbReference type="Gramene" id="EFJ32400">
    <property type="protein sequence ID" value="EFJ32400"/>
    <property type="gene ID" value="SELMODRAFT_407856"/>
</dbReference>
<feature type="domain" description="Fungal lipase-type" evidence="2">
    <location>
        <begin position="276"/>
        <end position="469"/>
    </location>
</feature>
<dbReference type="CDD" id="cd00519">
    <property type="entry name" value="Lipase_3"/>
    <property type="match status" value="1"/>
</dbReference>
<dbReference type="KEGG" id="smo:SELMODRAFT_407856"/>